<evidence type="ECO:0000313" key="13">
    <source>
        <dbReference type="Proteomes" id="UP000193387"/>
    </source>
</evidence>
<protein>
    <submittedName>
        <fullName evidence="12">Acyl-CoA dehydrogenase</fullName>
    </submittedName>
</protein>
<proteinExistence type="inferred from homology"/>
<dbReference type="InterPro" id="IPR046373">
    <property type="entry name" value="Acyl-CoA_Oxase/DH_mid-dom_sf"/>
</dbReference>
<keyword evidence="13" id="KW-1185">Reference proteome</keyword>
<comment type="catalytic activity">
    <reaction evidence="7">
        <text>a 2,3-saturated acyl-CoA + A = a 2,3-dehydroacyl-CoA + AH2</text>
        <dbReference type="Rhea" id="RHEA:48608"/>
        <dbReference type="ChEBI" id="CHEBI:13193"/>
        <dbReference type="ChEBI" id="CHEBI:17499"/>
        <dbReference type="ChEBI" id="CHEBI:60015"/>
        <dbReference type="ChEBI" id="CHEBI:65111"/>
    </reaction>
</comment>
<sequence length="418" mass="45163">MDFSPSPRAAELTHEVRAFVTDEVLPVEEALHRRRREARPGDDPWQVPAEVDALRREARSRGLWNLFLPAGHEGPYAERFGTRDGVGLRNVDYAPIAEATGWSFLAPYVINSNAPDSGNAEVLLRYGSEEQKSRWLEPLLAGDIRSAFAMTEPGVASSDATNMQLTAVVDGDEVVINGRKWWTTGIGHPDCAVLIVMGLTDPQASKYARHSMVLVPRDAPGVQVERMLDTMGFLDEPFGHGEVSFTDVRVPLANVIAGPGRAFEIAQGRLGPGRVHHAMRMVGLAERALHLACERGLSRTAFGKPIINLGGNRERVAEARIAIDSTRLLILDAAWKLDTVGPLGALSEVSAIKVAAPNVAQQVIDFAMQIHGGAGLSSDFPLSGAWTAARAVRLADGPDEVHKNVVARVELGKHGASR</sequence>
<dbReference type="InterPro" id="IPR006091">
    <property type="entry name" value="Acyl-CoA_Oxase/DH_mid-dom"/>
</dbReference>
<keyword evidence="5 8" id="KW-0274">FAD</keyword>
<keyword evidence="6 8" id="KW-0560">Oxidoreductase</keyword>
<dbReference type="InterPro" id="IPR037069">
    <property type="entry name" value="AcylCoA_DH/ox_N_sf"/>
</dbReference>
<dbReference type="InterPro" id="IPR009100">
    <property type="entry name" value="AcylCoA_DH/oxidase_NM_dom_sf"/>
</dbReference>
<dbReference type="GO" id="GO:0005737">
    <property type="term" value="C:cytoplasm"/>
    <property type="evidence" value="ECO:0007669"/>
    <property type="project" value="TreeGrafter"/>
</dbReference>
<dbReference type="FunFam" id="2.40.110.10:FF:000002">
    <property type="entry name" value="Acyl-CoA dehydrogenase fadE12"/>
    <property type="match status" value="1"/>
</dbReference>
<evidence type="ECO:0000313" key="12">
    <source>
        <dbReference type="EMBL" id="ORW74032.1"/>
    </source>
</evidence>
<gene>
    <name evidence="12" type="ORF">AWC23_05810</name>
</gene>
<dbReference type="PANTHER" id="PTHR48083">
    <property type="entry name" value="MEDIUM-CHAIN SPECIFIC ACYL-COA DEHYDROGENASE, MITOCHONDRIAL-RELATED"/>
    <property type="match status" value="1"/>
</dbReference>
<feature type="domain" description="Acyl-CoA oxidase/dehydrogenase middle" evidence="10">
    <location>
        <begin position="147"/>
        <end position="248"/>
    </location>
</feature>
<dbReference type="InterPro" id="IPR013786">
    <property type="entry name" value="AcylCoA_DH/ox_N"/>
</dbReference>
<dbReference type="Gene3D" id="2.40.110.10">
    <property type="entry name" value="Butyryl-CoA Dehydrogenase, subunit A, domain 2"/>
    <property type="match status" value="1"/>
</dbReference>
<evidence type="ECO:0000256" key="3">
    <source>
        <dbReference type="ARBA" id="ARBA00011738"/>
    </source>
</evidence>
<evidence type="ECO:0000256" key="5">
    <source>
        <dbReference type="ARBA" id="ARBA00022827"/>
    </source>
</evidence>
<comment type="cofactor">
    <cofactor evidence="1 8">
        <name>FAD</name>
        <dbReference type="ChEBI" id="CHEBI:57692"/>
    </cofactor>
</comment>
<evidence type="ECO:0000259" key="11">
    <source>
        <dbReference type="Pfam" id="PF02771"/>
    </source>
</evidence>
<dbReference type="RefSeq" id="WP_085254217.1">
    <property type="nucleotide sequence ID" value="NZ_AP022573.1"/>
</dbReference>
<dbReference type="GO" id="GO:0003995">
    <property type="term" value="F:acyl-CoA dehydrogenase activity"/>
    <property type="evidence" value="ECO:0007669"/>
    <property type="project" value="TreeGrafter"/>
</dbReference>
<keyword evidence="4 8" id="KW-0285">Flavoprotein</keyword>
<dbReference type="Pfam" id="PF00441">
    <property type="entry name" value="Acyl-CoA_dh_1"/>
    <property type="match status" value="1"/>
</dbReference>
<dbReference type="EMBL" id="LQPR01000011">
    <property type="protein sequence ID" value="ORW74032.1"/>
    <property type="molecule type" value="Genomic_DNA"/>
</dbReference>
<dbReference type="SUPFAM" id="SSF47203">
    <property type="entry name" value="Acyl-CoA dehydrogenase C-terminal domain-like"/>
    <property type="match status" value="1"/>
</dbReference>
<evidence type="ECO:0000259" key="10">
    <source>
        <dbReference type="Pfam" id="PF02770"/>
    </source>
</evidence>
<dbReference type="Pfam" id="PF02771">
    <property type="entry name" value="Acyl-CoA_dh_N"/>
    <property type="match status" value="1"/>
</dbReference>
<dbReference type="Gene3D" id="1.20.140.10">
    <property type="entry name" value="Butyryl-CoA Dehydrogenase, subunit A, domain 3"/>
    <property type="match status" value="1"/>
</dbReference>
<evidence type="ECO:0000256" key="4">
    <source>
        <dbReference type="ARBA" id="ARBA00022630"/>
    </source>
</evidence>
<dbReference type="GO" id="GO:0033539">
    <property type="term" value="P:fatty acid beta-oxidation using acyl-CoA dehydrogenase"/>
    <property type="evidence" value="ECO:0007669"/>
    <property type="project" value="TreeGrafter"/>
</dbReference>
<evidence type="ECO:0000259" key="9">
    <source>
        <dbReference type="Pfam" id="PF00441"/>
    </source>
</evidence>
<dbReference type="Pfam" id="PF02770">
    <property type="entry name" value="Acyl-CoA_dh_M"/>
    <property type="match status" value="1"/>
</dbReference>
<feature type="domain" description="Acyl-CoA dehydrogenase/oxidase C-terminal" evidence="9">
    <location>
        <begin position="263"/>
        <end position="409"/>
    </location>
</feature>
<dbReference type="PANTHER" id="PTHR48083:SF13">
    <property type="entry name" value="ACYL-COA DEHYDROGENASE FAMILY MEMBER 11"/>
    <property type="match status" value="1"/>
</dbReference>
<comment type="caution">
    <text evidence="12">The sequence shown here is derived from an EMBL/GenBank/DDBJ whole genome shotgun (WGS) entry which is preliminary data.</text>
</comment>
<evidence type="ECO:0000256" key="7">
    <source>
        <dbReference type="ARBA" id="ARBA00052546"/>
    </source>
</evidence>
<evidence type="ECO:0000256" key="2">
    <source>
        <dbReference type="ARBA" id="ARBA00009347"/>
    </source>
</evidence>
<organism evidence="12 13">
    <name type="scientific">Mycobacterium saskatchewanense</name>
    <dbReference type="NCBI Taxonomy" id="220927"/>
    <lineage>
        <taxon>Bacteria</taxon>
        <taxon>Bacillati</taxon>
        <taxon>Actinomycetota</taxon>
        <taxon>Actinomycetes</taxon>
        <taxon>Mycobacteriales</taxon>
        <taxon>Mycobacteriaceae</taxon>
        <taxon>Mycobacterium</taxon>
        <taxon>Mycobacterium simiae complex</taxon>
    </lineage>
</organism>
<dbReference type="InterPro" id="IPR009075">
    <property type="entry name" value="AcylCo_DH/oxidase_C"/>
</dbReference>
<dbReference type="GO" id="GO:0050660">
    <property type="term" value="F:flavin adenine dinucleotide binding"/>
    <property type="evidence" value="ECO:0007669"/>
    <property type="project" value="InterPro"/>
</dbReference>
<evidence type="ECO:0000256" key="6">
    <source>
        <dbReference type="ARBA" id="ARBA00023002"/>
    </source>
</evidence>
<accession>A0AAJ3NTR4</accession>
<evidence type="ECO:0000256" key="1">
    <source>
        <dbReference type="ARBA" id="ARBA00001974"/>
    </source>
</evidence>
<name>A0AAJ3NTR4_9MYCO</name>
<feature type="domain" description="Acyl-CoA dehydrogenase/oxidase N-terminal" evidence="11">
    <location>
        <begin position="10"/>
        <end position="143"/>
    </location>
</feature>
<dbReference type="InterPro" id="IPR050741">
    <property type="entry name" value="Acyl-CoA_dehydrogenase"/>
</dbReference>
<comment type="similarity">
    <text evidence="2 8">Belongs to the acyl-CoA dehydrogenase family.</text>
</comment>
<dbReference type="InterPro" id="IPR036250">
    <property type="entry name" value="AcylCo_DH-like_C"/>
</dbReference>
<comment type="subunit">
    <text evidence="3">Homodimer.</text>
</comment>
<evidence type="ECO:0000256" key="8">
    <source>
        <dbReference type="RuleBase" id="RU362125"/>
    </source>
</evidence>
<dbReference type="Proteomes" id="UP000193387">
    <property type="component" value="Unassembled WGS sequence"/>
</dbReference>
<dbReference type="Gene3D" id="1.10.540.10">
    <property type="entry name" value="Acyl-CoA dehydrogenase/oxidase, N-terminal domain"/>
    <property type="match status" value="1"/>
</dbReference>
<dbReference type="AlphaFoldDB" id="A0AAJ3NTR4"/>
<dbReference type="SUPFAM" id="SSF56645">
    <property type="entry name" value="Acyl-CoA dehydrogenase NM domain-like"/>
    <property type="match status" value="1"/>
</dbReference>
<reference evidence="12 13" key="1">
    <citation type="submission" date="2016-01" db="EMBL/GenBank/DDBJ databases">
        <title>The new phylogeny of the genus Mycobacterium.</title>
        <authorList>
            <person name="Tarcisio F."/>
            <person name="Conor M."/>
            <person name="Antonella G."/>
            <person name="Elisabetta G."/>
            <person name="Giulia F.S."/>
            <person name="Sara T."/>
            <person name="Anna F."/>
            <person name="Clotilde B."/>
            <person name="Roberto B."/>
            <person name="Veronica D.S."/>
            <person name="Fabio R."/>
            <person name="Monica P."/>
            <person name="Olivier J."/>
            <person name="Enrico T."/>
            <person name="Nicola S."/>
        </authorList>
    </citation>
    <scope>NUCLEOTIDE SEQUENCE [LARGE SCALE GENOMIC DNA]</scope>
    <source>
        <strain evidence="12 13">DSM 44616</strain>
    </source>
</reference>